<evidence type="ECO:0000259" key="1">
    <source>
        <dbReference type="Pfam" id="PF08378"/>
    </source>
</evidence>
<accession>A0AB94IRL2</accession>
<feature type="domain" description="NERD" evidence="1">
    <location>
        <begin position="37"/>
        <end position="143"/>
    </location>
</feature>
<organism evidence="2 3">
    <name type="scientific">Neobacillus vireti LMG 21834</name>
    <dbReference type="NCBI Taxonomy" id="1131730"/>
    <lineage>
        <taxon>Bacteria</taxon>
        <taxon>Bacillati</taxon>
        <taxon>Bacillota</taxon>
        <taxon>Bacilli</taxon>
        <taxon>Bacillales</taxon>
        <taxon>Bacillaceae</taxon>
        <taxon>Neobacillus</taxon>
    </lineage>
</organism>
<protein>
    <submittedName>
        <fullName evidence="2">NERD domain-containing protein</fullName>
    </submittedName>
</protein>
<dbReference type="AlphaFoldDB" id="A0AB94IRL2"/>
<sequence>MAYKPRSEREELTIFRILNRSMNLSEEDQWTYFRLNKGFEGELMFDSLTEQIKSECLILNDLLLELNNSKFQIDTCIIQDIIYLFDVKNFEGDYCYEKGDFTSMKTSKLMQNPLDQLNRCETLFRQLLQKYGYKLTSEARVVFINPDFTLYQAPKDKPIIYPTQLNTLMKKLNTWTGKINGKHKKLADHLISLHQVESPYSRVPPYKYEGLRKGLTSSCCNSFSISVNGRKLVCDDCGSVEEIDAAVLRRVKELKLLFPDRKITTNGVWEWCGGVISKKTIKRILKNNFITMGKKKYTYFVDLK</sequence>
<proteinExistence type="predicted"/>
<dbReference type="Proteomes" id="UP000018877">
    <property type="component" value="Unassembled WGS sequence"/>
</dbReference>
<dbReference type="InterPro" id="IPR011528">
    <property type="entry name" value="NERD"/>
</dbReference>
<comment type="caution">
    <text evidence="2">The sequence shown here is derived from an EMBL/GenBank/DDBJ whole genome shotgun (WGS) entry which is preliminary data.</text>
</comment>
<name>A0AB94IRL2_9BACI</name>
<dbReference type="RefSeq" id="WP_024027482.1">
    <property type="nucleotide sequence ID" value="NZ_ALAN01000045.1"/>
</dbReference>
<evidence type="ECO:0000313" key="3">
    <source>
        <dbReference type="Proteomes" id="UP000018877"/>
    </source>
</evidence>
<keyword evidence="3" id="KW-1185">Reference proteome</keyword>
<gene>
    <name evidence="2" type="ORF">BAVI_06349</name>
</gene>
<dbReference type="EMBL" id="ALAN01000045">
    <property type="protein sequence ID" value="ETI69662.1"/>
    <property type="molecule type" value="Genomic_DNA"/>
</dbReference>
<dbReference type="Pfam" id="PF08378">
    <property type="entry name" value="NERD"/>
    <property type="match status" value="1"/>
</dbReference>
<reference evidence="2 3" key="1">
    <citation type="journal article" date="2014" name="Environ. Microbiol.">
        <title>The nitrate-ammonifying and nosZ-carrying bacterium Bacillus vireti is a potent source and sink for nitric and nitrous oxide under high nitrate conditions.</title>
        <authorList>
            <person name="Mania D."/>
            <person name="Heylen K."/>
            <person name="van Spanning R.J."/>
            <person name="Frostegard A."/>
        </authorList>
    </citation>
    <scope>NUCLEOTIDE SEQUENCE [LARGE SCALE GENOMIC DNA]</scope>
    <source>
        <strain evidence="2 3">LMG 21834</strain>
    </source>
</reference>
<evidence type="ECO:0000313" key="2">
    <source>
        <dbReference type="EMBL" id="ETI69662.1"/>
    </source>
</evidence>